<dbReference type="PANTHER" id="PTHR31793:SF27">
    <property type="entry name" value="NOVEL THIOESTERASE SUPERFAMILY DOMAIN AND SAPOSIN A-TYPE DOMAIN CONTAINING PROTEIN (0610012H03RIK)"/>
    <property type="match status" value="1"/>
</dbReference>
<dbReference type="RefSeq" id="WP_343808100.1">
    <property type="nucleotide sequence ID" value="NZ_BAAAET010000005.1"/>
</dbReference>
<dbReference type="InterPro" id="IPR029069">
    <property type="entry name" value="HotDog_dom_sf"/>
</dbReference>
<dbReference type="Gene3D" id="3.10.129.10">
    <property type="entry name" value="Hotdog Thioesterase"/>
    <property type="match status" value="1"/>
</dbReference>
<dbReference type="Pfam" id="PF13279">
    <property type="entry name" value="4HBT_2"/>
    <property type="match status" value="1"/>
</dbReference>
<dbReference type="Proteomes" id="UP001499915">
    <property type="component" value="Unassembled WGS sequence"/>
</dbReference>
<evidence type="ECO:0000256" key="2">
    <source>
        <dbReference type="ARBA" id="ARBA00022801"/>
    </source>
</evidence>
<organism evidence="3 4">
    <name type="scientific">Marinobacterium maritimum</name>
    <dbReference type="NCBI Taxonomy" id="500162"/>
    <lineage>
        <taxon>Bacteria</taxon>
        <taxon>Pseudomonadati</taxon>
        <taxon>Pseudomonadota</taxon>
        <taxon>Gammaproteobacteria</taxon>
        <taxon>Oceanospirillales</taxon>
        <taxon>Oceanospirillaceae</taxon>
        <taxon>Marinobacterium</taxon>
    </lineage>
</organism>
<proteinExistence type="inferred from homology"/>
<keyword evidence="4" id="KW-1185">Reference proteome</keyword>
<accession>A0ABP3TGB2</accession>
<dbReference type="SUPFAM" id="SSF54637">
    <property type="entry name" value="Thioesterase/thiol ester dehydrase-isomerase"/>
    <property type="match status" value="1"/>
</dbReference>
<dbReference type="InterPro" id="IPR050563">
    <property type="entry name" value="4-hydroxybenzoyl-CoA_TE"/>
</dbReference>
<reference evidence="4" key="1">
    <citation type="journal article" date="2019" name="Int. J. Syst. Evol. Microbiol.">
        <title>The Global Catalogue of Microorganisms (GCM) 10K type strain sequencing project: providing services to taxonomists for standard genome sequencing and annotation.</title>
        <authorList>
            <consortium name="The Broad Institute Genomics Platform"/>
            <consortium name="The Broad Institute Genome Sequencing Center for Infectious Disease"/>
            <person name="Wu L."/>
            <person name="Ma J."/>
        </authorList>
    </citation>
    <scope>NUCLEOTIDE SEQUENCE [LARGE SCALE GENOMIC DNA]</scope>
    <source>
        <strain evidence="4">JCM 15134</strain>
    </source>
</reference>
<evidence type="ECO:0000313" key="4">
    <source>
        <dbReference type="Proteomes" id="UP001499915"/>
    </source>
</evidence>
<sequence length="147" mass="16335">MNTSSRLPLEAFPSQSFDKIRYGDTDRQGHVNNAVFSTYLETGRVELMFASELPLMSEKNSFVIASLNLQLLAEINWPGKVDIGTGVMSVGNSSMRLLQGVFQDGQCVATAETVIVQVDNRTRKSDRLSDQARRSLSKYLLDSDLVE</sequence>
<gene>
    <name evidence="3" type="ORF">GCM10009104_31220</name>
</gene>
<keyword evidence="2" id="KW-0378">Hydrolase</keyword>
<comment type="similarity">
    <text evidence="1">Belongs to the 4-hydroxybenzoyl-CoA thioesterase family.</text>
</comment>
<dbReference type="EMBL" id="BAAAET010000005">
    <property type="protein sequence ID" value="GAA0700090.1"/>
    <property type="molecule type" value="Genomic_DNA"/>
</dbReference>
<comment type="caution">
    <text evidence="3">The sequence shown here is derived from an EMBL/GenBank/DDBJ whole genome shotgun (WGS) entry which is preliminary data.</text>
</comment>
<evidence type="ECO:0000256" key="1">
    <source>
        <dbReference type="ARBA" id="ARBA00005953"/>
    </source>
</evidence>
<dbReference type="PANTHER" id="PTHR31793">
    <property type="entry name" value="4-HYDROXYBENZOYL-COA THIOESTERASE FAMILY MEMBER"/>
    <property type="match status" value="1"/>
</dbReference>
<dbReference type="CDD" id="cd00586">
    <property type="entry name" value="4HBT"/>
    <property type="match status" value="1"/>
</dbReference>
<name>A0ABP3TGB2_9GAMM</name>
<protein>
    <submittedName>
        <fullName evidence="3">Thioesterase family protein</fullName>
    </submittedName>
</protein>
<evidence type="ECO:0000313" key="3">
    <source>
        <dbReference type="EMBL" id="GAA0700090.1"/>
    </source>
</evidence>